<dbReference type="InterPro" id="IPR005467">
    <property type="entry name" value="His_kinase_dom"/>
</dbReference>
<evidence type="ECO:0000256" key="5">
    <source>
        <dbReference type="ARBA" id="ARBA00022777"/>
    </source>
</evidence>
<dbReference type="PRINTS" id="PR00344">
    <property type="entry name" value="BCTRLSENSOR"/>
</dbReference>
<dbReference type="PANTHER" id="PTHR43711:SF26">
    <property type="entry name" value="SENSOR HISTIDINE KINASE RCSC"/>
    <property type="match status" value="1"/>
</dbReference>
<evidence type="ECO:0000256" key="4">
    <source>
        <dbReference type="ARBA" id="ARBA00022679"/>
    </source>
</evidence>
<evidence type="ECO:0000256" key="6">
    <source>
        <dbReference type="ARBA" id="ARBA00023012"/>
    </source>
</evidence>
<keyword evidence="7" id="KW-0812">Transmembrane</keyword>
<evidence type="ECO:0000313" key="9">
    <source>
        <dbReference type="EMBL" id="MFD1006625.1"/>
    </source>
</evidence>
<keyword evidence="5 9" id="KW-0418">Kinase</keyword>
<dbReference type="EMBL" id="JBHTJS010000001">
    <property type="protein sequence ID" value="MFD1006625.1"/>
    <property type="molecule type" value="Genomic_DNA"/>
</dbReference>
<dbReference type="Pfam" id="PF00512">
    <property type="entry name" value="HisKA"/>
    <property type="match status" value="1"/>
</dbReference>
<dbReference type="Gene3D" id="1.10.287.130">
    <property type="match status" value="1"/>
</dbReference>
<keyword evidence="7" id="KW-1133">Transmembrane helix</keyword>
<dbReference type="SUPFAM" id="SSF47384">
    <property type="entry name" value="Homodimeric domain of signal transducing histidine kinase"/>
    <property type="match status" value="1"/>
</dbReference>
<keyword evidence="3" id="KW-0597">Phosphoprotein</keyword>
<feature type="transmembrane region" description="Helical" evidence="7">
    <location>
        <begin position="177"/>
        <end position="200"/>
    </location>
</feature>
<dbReference type="RefSeq" id="WP_379556546.1">
    <property type="nucleotide sequence ID" value="NZ_JBHTJS010000001.1"/>
</dbReference>
<evidence type="ECO:0000256" key="7">
    <source>
        <dbReference type="SAM" id="Phobius"/>
    </source>
</evidence>
<dbReference type="EC" id="2.7.13.3" evidence="2"/>
<comment type="caution">
    <text evidence="9">The sequence shown here is derived from an EMBL/GenBank/DDBJ whole genome shotgun (WGS) entry which is preliminary data.</text>
</comment>
<dbReference type="PROSITE" id="PS50109">
    <property type="entry name" value="HIS_KIN"/>
    <property type="match status" value="1"/>
</dbReference>
<protein>
    <recommendedName>
        <fullName evidence="2">histidine kinase</fullName>
        <ecNumber evidence="2">2.7.13.3</ecNumber>
    </recommendedName>
</protein>
<name>A0ABW3KEA2_9GAMM</name>
<keyword evidence="10" id="KW-1185">Reference proteome</keyword>
<dbReference type="InterPro" id="IPR050736">
    <property type="entry name" value="Sensor_HK_Regulatory"/>
</dbReference>
<dbReference type="SMART" id="SM00387">
    <property type="entry name" value="HATPase_c"/>
    <property type="match status" value="1"/>
</dbReference>
<dbReference type="Proteomes" id="UP001597048">
    <property type="component" value="Unassembled WGS sequence"/>
</dbReference>
<dbReference type="InterPro" id="IPR003661">
    <property type="entry name" value="HisK_dim/P_dom"/>
</dbReference>
<evidence type="ECO:0000256" key="2">
    <source>
        <dbReference type="ARBA" id="ARBA00012438"/>
    </source>
</evidence>
<dbReference type="InterPro" id="IPR003594">
    <property type="entry name" value="HATPase_dom"/>
</dbReference>
<organism evidence="9 10">
    <name type="scientific">Oceanisphaera ostreae</name>
    <dbReference type="NCBI Taxonomy" id="914151"/>
    <lineage>
        <taxon>Bacteria</taxon>
        <taxon>Pseudomonadati</taxon>
        <taxon>Pseudomonadota</taxon>
        <taxon>Gammaproteobacteria</taxon>
        <taxon>Aeromonadales</taxon>
        <taxon>Aeromonadaceae</taxon>
        <taxon>Oceanisphaera</taxon>
    </lineage>
</organism>
<sequence length="489" mass="54645">MSNAARGFVPRSLLRLVLVAFTLVLLPLILLVIQNGRSLDRVILLAQDGIESAVVDTRRASDMNDLALEMERAIRRYAVLENPELRQSYLRLLERYRLELEQLLLGIDGGTLGVSLQHQLVYLVDLAQASNEQIRERVVIFNSFSSTTLALDRLTRAQIDGRIQQVREHVIVVRQQLWMLSAALGGASLLLALLFTYLIIRPVRQLEKRILNLGAGVYPEEKPIRGPAELVELGDKLHWLHLRLRELEAQKLQFLRHLSHELKTPLASLREGADLLLEQITGPLTADQEEICELLVHNSFRLQELIEQLLDYNRIQQVQVYEEPVPVLPLLEQSLEAHRLTIDNKALQVSIALIDACPLADSHRLKLVLDNLISNAVNYADVGGVLQIKAHITVGKLAADKSTITDYVLSVANTGQAIPEQDRDRIFEPFVQGSQVRKGVLKGSGIGLSIAREAAESMGGKLVLSTTVTELVCFELSLPNNNDKGIKHE</sequence>
<feature type="domain" description="Histidine kinase" evidence="8">
    <location>
        <begin position="257"/>
        <end position="482"/>
    </location>
</feature>
<dbReference type="Pfam" id="PF02518">
    <property type="entry name" value="HATPase_c"/>
    <property type="match status" value="1"/>
</dbReference>
<dbReference type="CDD" id="cd00082">
    <property type="entry name" value="HisKA"/>
    <property type="match status" value="1"/>
</dbReference>
<dbReference type="SMART" id="SM00388">
    <property type="entry name" value="HisKA"/>
    <property type="match status" value="1"/>
</dbReference>
<dbReference type="InterPro" id="IPR004358">
    <property type="entry name" value="Sig_transdc_His_kin-like_C"/>
</dbReference>
<dbReference type="GO" id="GO:0016301">
    <property type="term" value="F:kinase activity"/>
    <property type="evidence" value="ECO:0007669"/>
    <property type="project" value="UniProtKB-KW"/>
</dbReference>
<proteinExistence type="predicted"/>
<accession>A0ABW3KEA2</accession>
<evidence type="ECO:0000256" key="3">
    <source>
        <dbReference type="ARBA" id="ARBA00022553"/>
    </source>
</evidence>
<gene>
    <name evidence="9" type="ORF">ACFQ1C_00380</name>
</gene>
<dbReference type="PANTHER" id="PTHR43711">
    <property type="entry name" value="TWO-COMPONENT HISTIDINE KINASE"/>
    <property type="match status" value="1"/>
</dbReference>
<dbReference type="Gene3D" id="3.30.565.10">
    <property type="entry name" value="Histidine kinase-like ATPase, C-terminal domain"/>
    <property type="match status" value="1"/>
</dbReference>
<dbReference type="SUPFAM" id="SSF55874">
    <property type="entry name" value="ATPase domain of HSP90 chaperone/DNA topoisomerase II/histidine kinase"/>
    <property type="match status" value="1"/>
</dbReference>
<keyword evidence="7" id="KW-0472">Membrane</keyword>
<evidence type="ECO:0000313" key="10">
    <source>
        <dbReference type="Proteomes" id="UP001597048"/>
    </source>
</evidence>
<keyword evidence="4" id="KW-0808">Transferase</keyword>
<keyword evidence="6" id="KW-0902">Two-component regulatory system</keyword>
<dbReference type="InterPro" id="IPR036890">
    <property type="entry name" value="HATPase_C_sf"/>
</dbReference>
<feature type="transmembrane region" description="Helical" evidence="7">
    <location>
        <begin position="12"/>
        <end position="33"/>
    </location>
</feature>
<comment type="catalytic activity">
    <reaction evidence="1">
        <text>ATP + protein L-histidine = ADP + protein N-phospho-L-histidine.</text>
        <dbReference type="EC" id="2.7.13.3"/>
    </reaction>
</comment>
<dbReference type="InterPro" id="IPR036097">
    <property type="entry name" value="HisK_dim/P_sf"/>
</dbReference>
<reference evidence="10" key="1">
    <citation type="journal article" date="2019" name="Int. J. Syst. Evol. Microbiol.">
        <title>The Global Catalogue of Microorganisms (GCM) 10K type strain sequencing project: providing services to taxonomists for standard genome sequencing and annotation.</title>
        <authorList>
            <consortium name="The Broad Institute Genomics Platform"/>
            <consortium name="The Broad Institute Genome Sequencing Center for Infectious Disease"/>
            <person name="Wu L."/>
            <person name="Ma J."/>
        </authorList>
    </citation>
    <scope>NUCLEOTIDE SEQUENCE [LARGE SCALE GENOMIC DNA]</scope>
    <source>
        <strain evidence="10">CCUG 60525</strain>
    </source>
</reference>
<evidence type="ECO:0000256" key="1">
    <source>
        <dbReference type="ARBA" id="ARBA00000085"/>
    </source>
</evidence>
<evidence type="ECO:0000259" key="8">
    <source>
        <dbReference type="PROSITE" id="PS50109"/>
    </source>
</evidence>